<evidence type="ECO:0000313" key="13">
    <source>
        <dbReference type="EMBL" id="RKO83410.1"/>
    </source>
</evidence>
<evidence type="ECO:0000313" key="14">
    <source>
        <dbReference type="Proteomes" id="UP000269721"/>
    </source>
</evidence>
<evidence type="ECO:0000256" key="11">
    <source>
        <dbReference type="SAM" id="MobiDB-lite"/>
    </source>
</evidence>
<dbReference type="InterPro" id="IPR012677">
    <property type="entry name" value="Nucleotide-bd_a/b_plait_sf"/>
</dbReference>
<dbReference type="Gene3D" id="3.30.70.330">
    <property type="match status" value="2"/>
</dbReference>
<feature type="domain" description="RRM" evidence="12">
    <location>
        <begin position="11"/>
        <end position="90"/>
    </location>
</feature>
<feature type="region of interest" description="Disordered" evidence="11">
    <location>
        <begin position="100"/>
        <end position="135"/>
    </location>
</feature>
<comment type="subcellular location">
    <subcellularLocation>
        <location evidence="1">Nucleus</location>
    </subcellularLocation>
</comment>
<evidence type="ECO:0000256" key="9">
    <source>
        <dbReference type="ARBA" id="ARBA00023274"/>
    </source>
</evidence>
<dbReference type="CDD" id="cd12246">
    <property type="entry name" value="RRM1_U1A_like"/>
    <property type="match status" value="1"/>
</dbReference>
<dbReference type="SUPFAM" id="SSF54928">
    <property type="entry name" value="RNA-binding domain, RBD"/>
    <property type="match status" value="2"/>
</dbReference>
<protein>
    <recommendedName>
        <fullName evidence="12">RRM domain-containing protein</fullName>
    </recommendedName>
</protein>
<keyword evidence="7" id="KW-0508">mRNA splicing</keyword>
<keyword evidence="9" id="KW-0687">Ribonucleoprotein</keyword>
<dbReference type="FunFam" id="3.30.70.330:FF:000039">
    <property type="entry name" value="U1 small nuclear ribonucleoprotein A"/>
    <property type="match status" value="1"/>
</dbReference>
<feature type="non-terminal residue" evidence="13">
    <location>
        <position position="1"/>
    </location>
</feature>
<proteinExistence type="inferred from homology"/>
<dbReference type="EMBL" id="ML001271">
    <property type="protein sequence ID" value="RKO83410.1"/>
    <property type="molecule type" value="Genomic_DNA"/>
</dbReference>
<dbReference type="FunFam" id="3.30.70.330:FF:000029">
    <property type="entry name" value="U2 small nuclear ribonucleoprotein B"/>
    <property type="match status" value="1"/>
</dbReference>
<dbReference type="AlphaFoldDB" id="A0A4P9VYL1"/>
<dbReference type="GO" id="GO:0030532">
    <property type="term" value="C:small nuclear ribonucleoprotein complex"/>
    <property type="evidence" value="ECO:0007669"/>
    <property type="project" value="UniProtKB-ARBA"/>
</dbReference>
<comment type="similarity">
    <text evidence="2">Belongs to the RRM U1 A/B'' family.</text>
</comment>
<dbReference type="GO" id="GO:0005681">
    <property type="term" value="C:spliceosomal complex"/>
    <property type="evidence" value="ECO:0007669"/>
    <property type="project" value="UniProtKB-KW"/>
</dbReference>
<evidence type="ECO:0000256" key="2">
    <source>
        <dbReference type="ARBA" id="ARBA00007243"/>
    </source>
</evidence>
<keyword evidence="6 10" id="KW-0694">RNA-binding</keyword>
<name>A0A4P9VYL1_9FUNG</name>
<dbReference type="GO" id="GO:0006397">
    <property type="term" value="P:mRNA processing"/>
    <property type="evidence" value="ECO:0007669"/>
    <property type="project" value="UniProtKB-KW"/>
</dbReference>
<keyword evidence="8" id="KW-0539">Nucleus</keyword>
<organism evidence="13 14">
    <name type="scientific">Blyttiomyces helicus</name>
    <dbReference type="NCBI Taxonomy" id="388810"/>
    <lineage>
        <taxon>Eukaryota</taxon>
        <taxon>Fungi</taxon>
        <taxon>Fungi incertae sedis</taxon>
        <taxon>Chytridiomycota</taxon>
        <taxon>Chytridiomycota incertae sedis</taxon>
        <taxon>Chytridiomycetes</taxon>
        <taxon>Chytridiomycetes incertae sedis</taxon>
        <taxon>Blyttiomyces</taxon>
    </lineage>
</organism>
<evidence type="ECO:0000256" key="3">
    <source>
        <dbReference type="ARBA" id="ARBA00022664"/>
    </source>
</evidence>
<evidence type="ECO:0000256" key="4">
    <source>
        <dbReference type="ARBA" id="ARBA00022728"/>
    </source>
</evidence>
<evidence type="ECO:0000256" key="10">
    <source>
        <dbReference type="PROSITE-ProRule" id="PRU00176"/>
    </source>
</evidence>
<keyword evidence="4" id="KW-0747">Spliceosome</keyword>
<evidence type="ECO:0000256" key="6">
    <source>
        <dbReference type="ARBA" id="ARBA00022884"/>
    </source>
</evidence>
<sequence>PSKMATIPPNQTLYVHNINDQIKKTELRRSLYCLFTQHGRVVDVVALKTAKMRGQAFIVFREIAAATAAMRALQGFPFYDSPLKIAYAKSKSNAIKLREGAYSAPRRTPGAAAEPGGAKDDEVEAGAVRKKRDEEAMDMDEDGEFLFSEPEPTGANPPNVLLFLKNLPTTVTEDMLAMLFQQYPGFKEIRLVPGKSVAFVEYETDAQADTAKTVLHGFKITPTNVMEVEFAKK</sequence>
<dbReference type="GO" id="GO:0008380">
    <property type="term" value="P:RNA splicing"/>
    <property type="evidence" value="ECO:0007669"/>
    <property type="project" value="UniProtKB-KW"/>
</dbReference>
<keyword evidence="5" id="KW-0677">Repeat</keyword>
<dbReference type="PANTHER" id="PTHR10501">
    <property type="entry name" value="U1 SMALL NUCLEAR RIBONUCLEOPROTEIN A/U2 SMALL NUCLEAR RIBONUCLEOPROTEIN B"/>
    <property type="match status" value="1"/>
</dbReference>
<evidence type="ECO:0000256" key="8">
    <source>
        <dbReference type="ARBA" id="ARBA00023242"/>
    </source>
</evidence>
<keyword evidence="3" id="KW-0507">mRNA processing</keyword>
<feature type="domain" description="RRM" evidence="12">
    <location>
        <begin position="160"/>
        <end position="233"/>
    </location>
</feature>
<dbReference type="GO" id="GO:0003723">
    <property type="term" value="F:RNA binding"/>
    <property type="evidence" value="ECO:0007669"/>
    <property type="project" value="UniProtKB-UniRule"/>
</dbReference>
<keyword evidence="14" id="KW-1185">Reference proteome</keyword>
<evidence type="ECO:0000259" key="12">
    <source>
        <dbReference type="PROSITE" id="PS50102"/>
    </source>
</evidence>
<dbReference type="SMART" id="SM00360">
    <property type="entry name" value="RRM"/>
    <property type="match status" value="2"/>
</dbReference>
<dbReference type="OrthoDB" id="277802at2759"/>
<dbReference type="Pfam" id="PF00076">
    <property type="entry name" value="RRM_1"/>
    <property type="match status" value="2"/>
</dbReference>
<dbReference type="PROSITE" id="PS50102">
    <property type="entry name" value="RRM"/>
    <property type="match status" value="2"/>
</dbReference>
<dbReference type="Proteomes" id="UP000269721">
    <property type="component" value="Unassembled WGS sequence"/>
</dbReference>
<reference evidence="14" key="1">
    <citation type="journal article" date="2018" name="Nat. Microbiol.">
        <title>Leveraging single-cell genomics to expand the fungal tree of life.</title>
        <authorList>
            <person name="Ahrendt S.R."/>
            <person name="Quandt C.A."/>
            <person name="Ciobanu D."/>
            <person name="Clum A."/>
            <person name="Salamov A."/>
            <person name="Andreopoulos B."/>
            <person name="Cheng J.F."/>
            <person name="Woyke T."/>
            <person name="Pelin A."/>
            <person name="Henrissat B."/>
            <person name="Reynolds N.K."/>
            <person name="Benny G.L."/>
            <person name="Smith M.E."/>
            <person name="James T.Y."/>
            <person name="Grigoriev I.V."/>
        </authorList>
    </citation>
    <scope>NUCLEOTIDE SEQUENCE [LARGE SCALE GENOMIC DNA]</scope>
</reference>
<evidence type="ECO:0000256" key="1">
    <source>
        <dbReference type="ARBA" id="ARBA00004123"/>
    </source>
</evidence>
<evidence type="ECO:0000256" key="7">
    <source>
        <dbReference type="ARBA" id="ARBA00023187"/>
    </source>
</evidence>
<gene>
    <name evidence="13" type="ORF">BDK51DRAFT_20045</name>
</gene>
<accession>A0A4P9VYL1</accession>
<dbReference type="InterPro" id="IPR035979">
    <property type="entry name" value="RBD_domain_sf"/>
</dbReference>
<evidence type="ECO:0000256" key="5">
    <source>
        <dbReference type="ARBA" id="ARBA00022737"/>
    </source>
</evidence>
<dbReference type="InterPro" id="IPR000504">
    <property type="entry name" value="RRM_dom"/>
</dbReference>